<reference evidence="1 2" key="1">
    <citation type="journal article" date="2009" name="Science">
        <title>Green evolution and dynamic adaptations revealed by genomes of the marine picoeukaryotes Micromonas.</title>
        <authorList>
            <person name="Worden A.Z."/>
            <person name="Lee J.H."/>
            <person name="Mock T."/>
            <person name="Rouze P."/>
            <person name="Simmons M.P."/>
            <person name="Aerts A.L."/>
            <person name="Allen A.E."/>
            <person name="Cuvelier M.L."/>
            <person name="Derelle E."/>
            <person name="Everett M.V."/>
            <person name="Foulon E."/>
            <person name="Grimwood J."/>
            <person name="Gundlach H."/>
            <person name="Henrissat B."/>
            <person name="Napoli C."/>
            <person name="McDonald S.M."/>
            <person name="Parker M.S."/>
            <person name="Rombauts S."/>
            <person name="Salamov A."/>
            <person name="Von Dassow P."/>
            <person name="Badger J.H."/>
            <person name="Coutinho P.M."/>
            <person name="Demir E."/>
            <person name="Dubchak I."/>
            <person name="Gentemann C."/>
            <person name="Eikrem W."/>
            <person name="Gready J.E."/>
            <person name="John U."/>
            <person name="Lanier W."/>
            <person name="Lindquist E.A."/>
            <person name="Lucas S."/>
            <person name="Mayer K.F."/>
            <person name="Moreau H."/>
            <person name="Not F."/>
            <person name="Otillar R."/>
            <person name="Panaud O."/>
            <person name="Pangilinan J."/>
            <person name="Paulsen I."/>
            <person name="Piegu B."/>
            <person name="Poliakov A."/>
            <person name="Robbens S."/>
            <person name="Schmutz J."/>
            <person name="Toulza E."/>
            <person name="Wyss T."/>
            <person name="Zelensky A."/>
            <person name="Zhou K."/>
            <person name="Armbrust E.V."/>
            <person name="Bhattacharya D."/>
            <person name="Goodenough U.W."/>
            <person name="Van de Peer Y."/>
            <person name="Grigoriev I.V."/>
        </authorList>
    </citation>
    <scope>NUCLEOTIDE SEQUENCE [LARGE SCALE GENOMIC DNA]</scope>
    <source>
        <strain evidence="2">RCC299 / NOUM17</strain>
    </source>
</reference>
<name>C1EIW7_MICCC</name>
<dbReference type="EMBL" id="CP001334">
    <property type="protein sequence ID" value="ACO68087.1"/>
    <property type="molecule type" value="Genomic_DNA"/>
</dbReference>
<sequence>MVETLQAAYVVKGEYTANKALMAKYHLQTAVKMYDKLPYFEPEHHYLPARQCLGEFYLRTGDWAGAFKQFARDLDEDHPQNPWSLRGLERAAARTFGNESACNEVFTP</sequence>
<dbReference type="GeneID" id="8249761"/>
<evidence type="ECO:0008006" key="3">
    <source>
        <dbReference type="Google" id="ProtNLM"/>
    </source>
</evidence>
<dbReference type="Proteomes" id="UP000002009">
    <property type="component" value="Chromosome 16"/>
</dbReference>
<dbReference type="PANTHER" id="PTHR45588:SF1">
    <property type="entry name" value="WW DOMAIN-CONTAINING PROTEIN"/>
    <property type="match status" value="1"/>
</dbReference>
<organism evidence="1 2">
    <name type="scientific">Micromonas commoda (strain RCC299 / NOUM17 / CCMP2709)</name>
    <name type="common">Picoplanktonic green alga</name>
    <dbReference type="NCBI Taxonomy" id="296587"/>
    <lineage>
        <taxon>Eukaryota</taxon>
        <taxon>Viridiplantae</taxon>
        <taxon>Chlorophyta</taxon>
        <taxon>Mamiellophyceae</taxon>
        <taxon>Mamiellales</taxon>
        <taxon>Mamiellaceae</taxon>
        <taxon>Micromonas</taxon>
    </lineage>
</organism>
<evidence type="ECO:0000313" key="1">
    <source>
        <dbReference type="EMBL" id="ACO68087.1"/>
    </source>
</evidence>
<evidence type="ECO:0000313" key="2">
    <source>
        <dbReference type="Proteomes" id="UP000002009"/>
    </source>
</evidence>
<dbReference type="RefSeq" id="XP_002506829.1">
    <property type="nucleotide sequence ID" value="XM_002506783.1"/>
</dbReference>
<accession>C1EIW7</accession>
<gene>
    <name evidence="1" type="ORF">MICPUN_109623</name>
</gene>
<keyword evidence="2" id="KW-1185">Reference proteome</keyword>
<dbReference type="KEGG" id="mis:MICPUN_109623"/>
<protein>
    <recommendedName>
        <fullName evidence="3">Tetratricopeptide repeat protein</fullName>
    </recommendedName>
</protein>
<dbReference type="AlphaFoldDB" id="C1EIW7"/>
<proteinExistence type="predicted"/>
<dbReference type="SUPFAM" id="SSF48452">
    <property type="entry name" value="TPR-like"/>
    <property type="match status" value="1"/>
</dbReference>
<dbReference type="InterPro" id="IPR011990">
    <property type="entry name" value="TPR-like_helical_dom_sf"/>
</dbReference>
<dbReference type="PANTHER" id="PTHR45588">
    <property type="entry name" value="TPR DOMAIN-CONTAINING PROTEIN"/>
    <property type="match status" value="1"/>
</dbReference>
<dbReference type="InParanoid" id="C1EIW7"/>